<dbReference type="NCBIfam" id="TIGR00363">
    <property type="entry name" value="MetQ/NlpA family lipoprotein"/>
    <property type="match status" value="1"/>
</dbReference>
<evidence type="ECO:0000256" key="3">
    <source>
        <dbReference type="ARBA" id="ARBA00022729"/>
    </source>
</evidence>
<feature type="signal peptide" evidence="7">
    <location>
        <begin position="1"/>
        <end position="23"/>
    </location>
</feature>
<dbReference type="Gene3D" id="3.40.190.10">
    <property type="entry name" value="Periplasmic binding protein-like II"/>
    <property type="match status" value="2"/>
</dbReference>
<evidence type="ECO:0000256" key="5">
    <source>
        <dbReference type="ARBA" id="ARBA00023139"/>
    </source>
</evidence>
<evidence type="ECO:0000313" key="8">
    <source>
        <dbReference type="EMBL" id="MVX57437.1"/>
    </source>
</evidence>
<comment type="subcellular location">
    <subcellularLocation>
        <location evidence="1">Membrane</location>
        <topology evidence="1">Lipid-anchor</topology>
    </subcellularLocation>
</comment>
<accession>A0A6L6YIF9</accession>
<feature type="chain" id="PRO_5026883138" evidence="7">
    <location>
        <begin position="24"/>
        <end position="262"/>
    </location>
</feature>
<comment type="similarity">
    <text evidence="2">Belongs to the NlpA lipoprotein family.</text>
</comment>
<gene>
    <name evidence="8" type="ORF">E5987_09540</name>
</gene>
<dbReference type="Pfam" id="PF03180">
    <property type="entry name" value="Lipoprotein_9"/>
    <property type="match status" value="1"/>
</dbReference>
<evidence type="ECO:0000256" key="7">
    <source>
        <dbReference type="SAM" id="SignalP"/>
    </source>
</evidence>
<dbReference type="EMBL" id="WSRP01000031">
    <property type="protein sequence ID" value="MVX57437.1"/>
    <property type="molecule type" value="Genomic_DNA"/>
</dbReference>
<evidence type="ECO:0000256" key="2">
    <source>
        <dbReference type="ARBA" id="ARBA00008973"/>
    </source>
</evidence>
<keyword evidence="9" id="KW-1185">Reference proteome</keyword>
<dbReference type="RefSeq" id="WP_160335861.1">
    <property type="nucleotide sequence ID" value="NZ_CALPCR010000033.1"/>
</dbReference>
<comment type="caution">
    <text evidence="8">The sequence shown here is derived from an EMBL/GenBank/DDBJ whole genome shotgun (WGS) entry which is preliminary data.</text>
</comment>
<keyword evidence="5" id="KW-0564">Palmitate</keyword>
<dbReference type="PANTHER" id="PTHR30429">
    <property type="entry name" value="D-METHIONINE-BINDING LIPOPROTEIN METQ"/>
    <property type="match status" value="1"/>
</dbReference>
<keyword evidence="4" id="KW-0472">Membrane</keyword>
<dbReference type="AlphaFoldDB" id="A0A6L6YIF9"/>
<evidence type="ECO:0000256" key="6">
    <source>
        <dbReference type="ARBA" id="ARBA00023288"/>
    </source>
</evidence>
<dbReference type="Proteomes" id="UP000472580">
    <property type="component" value="Unassembled WGS sequence"/>
</dbReference>
<dbReference type="PANTHER" id="PTHR30429:SF0">
    <property type="entry name" value="METHIONINE-BINDING LIPOPROTEIN METQ"/>
    <property type="match status" value="1"/>
</dbReference>
<dbReference type="PIRSF" id="PIRSF002854">
    <property type="entry name" value="MetQ"/>
    <property type="match status" value="1"/>
</dbReference>
<evidence type="ECO:0000256" key="1">
    <source>
        <dbReference type="ARBA" id="ARBA00004635"/>
    </source>
</evidence>
<evidence type="ECO:0000256" key="4">
    <source>
        <dbReference type="ARBA" id="ARBA00023136"/>
    </source>
</evidence>
<keyword evidence="3 7" id="KW-0732">Signal</keyword>
<evidence type="ECO:0000313" key="9">
    <source>
        <dbReference type="Proteomes" id="UP000472580"/>
    </source>
</evidence>
<reference evidence="8 9" key="1">
    <citation type="submission" date="2019-12" db="EMBL/GenBank/DDBJ databases">
        <title>Microbes associate with the intestines of laboratory mice.</title>
        <authorList>
            <person name="Navarre W."/>
            <person name="Wong E."/>
        </authorList>
    </citation>
    <scope>NUCLEOTIDE SEQUENCE [LARGE SCALE GENOMIC DNA]</scope>
    <source>
        <strain evidence="8 9">NM82_D38</strain>
    </source>
</reference>
<sequence>MKKRNFLLACGFSLIFGLSAAQAAETLKVGATPVPHADILNVVQPMLAKQGVDLKIVEFSDYVQPNLALSDKDLDANFFQHLPYLETFAKDRGLKLISAGSVHIEPMGVYSKKVKNLADLKKRASVGIPNDPTNGGRALQVLASNGLIKMKEGVGVNGTPLDIVDNPKNIRIVEVEAATLPRALDDLDAAVINSNFALGANLNPSKDAIAIESKDSPYANVIAVRAGDEKRPAIEALMKSLHSPEVKKFIEDKYNGAVVPAF</sequence>
<proteinExistence type="inferred from homology"/>
<dbReference type="GO" id="GO:0016020">
    <property type="term" value="C:membrane"/>
    <property type="evidence" value="ECO:0007669"/>
    <property type="project" value="UniProtKB-SubCell"/>
</dbReference>
<dbReference type="CDD" id="cd13597">
    <property type="entry name" value="PBP2_lipoprotein_Tp32"/>
    <property type="match status" value="1"/>
</dbReference>
<name>A0A6L6YIF9_9BURK</name>
<organism evidence="8 9">
    <name type="scientific">Parasutterella muris</name>
    <dbReference type="NCBI Taxonomy" id="2565572"/>
    <lineage>
        <taxon>Bacteria</taxon>
        <taxon>Pseudomonadati</taxon>
        <taxon>Pseudomonadota</taxon>
        <taxon>Betaproteobacteria</taxon>
        <taxon>Burkholderiales</taxon>
        <taxon>Sutterellaceae</taxon>
        <taxon>Parasutterella</taxon>
    </lineage>
</organism>
<keyword evidence="6 8" id="KW-0449">Lipoprotein</keyword>
<dbReference type="OrthoDB" id="9812878at2"/>
<dbReference type="InterPro" id="IPR004872">
    <property type="entry name" value="Lipoprotein_NlpA"/>
</dbReference>
<protein>
    <submittedName>
        <fullName evidence="8">MetQ/NlpA family lipoprotein</fullName>
    </submittedName>
</protein>
<dbReference type="SUPFAM" id="SSF53850">
    <property type="entry name" value="Periplasmic binding protein-like II"/>
    <property type="match status" value="1"/>
</dbReference>